<dbReference type="SUPFAM" id="SSF51283">
    <property type="entry name" value="dUTPase-like"/>
    <property type="match status" value="1"/>
</dbReference>
<comment type="caution">
    <text evidence="4">The sequence shown here is derived from an EMBL/GenBank/DDBJ whole genome shotgun (WGS) entry which is preliminary data.</text>
</comment>
<sequence>MILVDKNIKELSAEGKLIKEAYTEENVNSISYDLTLGSFADKAETEKKLIPGATVIIKTKEKLSIPDNITGRVGEKNSLLRMGLKVDGPQYQPGHTTYAFLRVQNISADEITLKVGMHIAQIYFEELKERPEKTYAEQENASFQNEDEYRHFGKYEEAYRKNIKAFEKMQDIKENIESASHRIYGNVLTLMGIIVAIFSLISINSRIFDGQTISPSYIIAMNLSLTFCIAVMLGMILFLINKGRGKGFAIIYGIVLLILGIASVIFCSKF</sequence>
<dbReference type="PANTHER" id="PTHR42680">
    <property type="entry name" value="DCTP DEAMINASE"/>
    <property type="match status" value="1"/>
</dbReference>
<dbReference type="Gene3D" id="2.70.40.10">
    <property type="match status" value="1"/>
</dbReference>
<feature type="transmembrane region" description="Helical" evidence="3">
    <location>
        <begin position="217"/>
        <end position="240"/>
    </location>
</feature>
<dbReference type="AlphaFoldDB" id="A0A2T3FRH0"/>
<keyword evidence="2" id="KW-0546">Nucleotide metabolism</keyword>
<dbReference type="Pfam" id="PF22769">
    <property type="entry name" value="DCD"/>
    <property type="match status" value="1"/>
</dbReference>
<dbReference type="InterPro" id="IPR036157">
    <property type="entry name" value="dUTPase-like_sf"/>
</dbReference>
<dbReference type="InterPro" id="IPR011962">
    <property type="entry name" value="dCTP_deaminase"/>
</dbReference>
<gene>
    <name evidence="4" type="ORF">C7U56_08295</name>
</gene>
<dbReference type="GO" id="GO:0006229">
    <property type="term" value="P:dUTP biosynthetic process"/>
    <property type="evidence" value="ECO:0007669"/>
    <property type="project" value="InterPro"/>
</dbReference>
<keyword evidence="3" id="KW-0472">Membrane</keyword>
<evidence type="ECO:0000256" key="3">
    <source>
        <dbReference type="SAM" id="Phobius"/>
    </source>
</evidence>
<keyword evidence="1" id="KW-0378">Hydrolase</keyword>
<dbReference type="GO" id="GO:0008829">
    <property type="term" value="F:dCTP deaminase activity"/>
    <property type="evidence" value="ECO:0007669"/>
    <property type="project" value="InterPro"/>
</dbReference>
<proteinExistence type="predicted"/>
<protein>
    <submittedName>
        <fullName evidence="4">Uncharacterized protein</fullName>
    </submittedName>
</protein>
<dbReference type="EMBL" id="PYLO01000002">
    <property type="protein sequence ID" value="PST37849.1"/>
    <property type="molecule type" value="Genomic_DNA"/>
</dbReference>
<accession>A0A2T3FRH0</accession>
<name>A0A2T3FRH0_9CLOT</name>
<reference evidence="4 5" key="1">
    <citation type="submission" date="2018-03" db="EMBL/GenBank/DDBJ databases">
        <title>Lachnoclostridium SNUG30386 gen.nov., sp.nov., isolated from human faeces.</title>
        <authorList>
            <person name="Seo B."/>
            <person name="Jeon K."/>
            <person name="Ko G."/>
        </authorList>
    </citation>
    <scope>NUCLEOTIDE SEQUENCE [LARGE SCALE GENOMIC DNA]</scope>
    <source>
        <strain evidence="4 5">SNUG30386</strain>
    </source>
</reference>
<dbReference type="CDD" id="cd07557">
    <property type="entry name" value="trimeric_dUTPase"/>
    <property type="match status" value="1"/>
</dbReference>
<keyword evidence="3" id="KW-1133">Transmembrane helix</keyword>
<dbReference type="PANTHER" id="PTHR42680:SF1">
    <property type="entry name" value="DEOXYURIDINE 5'-TRIPHOSPHATE NUCLEOTIDOHYDROLASE"/>
    <property type="match status" value="1"/>
</dbReference>
<evidence type="ECO:0000256" key="1">
    <source>
        <dbReference type="ARBA" id="ARBA00022801"/>
    </source>
</evidence>
<evidence type="ECO:0000313" key="5">
    <source>
        <dbReference type="Proteomes" id="UP000241048"/>
    </source>
</evidence>
<dbReference type="InterPro" id="IPR033704">
    <property type="entry name" value="dUTPase_trimeric"/>
</dbReference>
<feature type="transmembrane region" description="Helical" evidence="3">
    <location>
        <begin position="247"/>
        <end position="266"/>
    </location>
</feature>
<feature type="transmembrane region" description="Helical" evidence="3">
    <location>
        <begin position="183"/>
        <end position="205"/>
    </location>
</feature>
<keyword evidence="3" id="KW-0812">Transmembrane</keyword>
<evidence type="ECO:0000256" key="2">
    <source>
        <dbReference type="ARBA" id="ARBA00023080"/>
    </source>
</evidence>
<dbReference type="RefSeq" id="WP_107000880.1">
    <property type="nucleotide sequence ID" value="NZ_JAQDFZ010000002.1"/>
</dbReference>
<keyword evidence="5" id="KW-1185">Reference proteome</keyword>
<dbReference type="Proteomes" id="UP000241048">
    <property type="component" value="Unassembled WGS sequence"/>
</dbReference>
<evidence type="ECO:0000313" key="4">
    <source>
        <dbReference type="EMBL" id="PST37849.1"/>
    </source>
</evidence>
<organism evidence="4 5">
    <name type="scientific">Clostridium fessum</name>
    <dbReference type="NCBI Taxonomy" id="2126740"/>
    <lineage>
        <taxon>Bacteria</taxon>
        <taxon>Bacillati</taxon>
        <taxon>Bacillota</taxon>
        <taxon>Clostridia</taxon>
        <taxon>Eubacteriales</taxon>
        <taxon>Clostridiaceae</taxon>
        <taxon>Clostridium</taxon>
    </lineage>
</organism>